<dbReference type="RefSeq" id="WP_378959893.1">
    <property type="nucleotide sequence ID" value="NZ_JBHRXC010000001.1"/>
</dbReference>
<protein>
    <recommendedName>
        <fullName evidence="3">Restriction endonuclease</fullName>
    </recommendedName>
</protein>
<evidence type="ECO:0000313" key="2">
    <source>
        <dbReference type="Proteomes" id="UP001595792"/>
    </source>
</evidence>
<keyword evidence="2" id="KW-1185">Reference proteome</keyword>
<organism evidence="1 2">
    <name type="scientific">Pedobacter jamesrossensis</name>
    <dbReference type="NCBI Taxonomy" id="1908238"/>
    <lineage>
        <taxon>Bacteria</taxon>
        <taxon>Pseudomonadati</taxon>
        <taxon>Bacteroidota</taxon>
        <taxon>Sphingobacteriia</taxon>
        <taxon>Sphingobacteriales</taxon>
        <taxon>Sphingobacteriaceae</taxon>
        <taxon>Pedobacter</taxon>
    </lineage>
</organism>
<evidence type="ECO:0008006" key="3">
    <source>
        <dbReference type="Google" id="ProtNLM"/>
    </source>
</evidence>
<proteinExistence type="predicted"/>
<dbReference type="Proteomes" id="UP001595792">
    <property type="component" value="Unassembled WGS sequence"/>
</dbReference>
<reference evidence="2" key="1">
    <citation type="journal article" date="2019" name="Int. J. Syst. Evol. Microbiol.">
        <title>The Global Catalogue of Microorganisms (GCM) 10K type strain sequencing project: providing services to taxonomists for standard genome sequencing and annotation.</title>
        <authorList>
            <consortium name="The Broad Institute Genomics Platform"/>
            <consortium name="The Broad Institute Genome Sequencing Center for Infectious Disease"/>
            <person name="Wu L."/>
            <person name="Ma J."/>
        </authorList>
    </citation>
    <scope>NUCLEOTIDE SEQUENCE [LARGE SCALE GENOMIC DNA]</scope>
    <source>
        <strain evidence="2">CCM 8689</strain>
    </source>
</reference>
<gene>
    <name evidence="1" type="ORF">ACFOUY_07615</name>
</gene>
<accession>A0ABV8NHX5</accession>
<sequence length="199" mass="22259">MKKINPVPPQITGSFIDVVEVVTLKSKEQARIFFELVSQRLLSVNEWGRYAGISEFKLLDKKGNKIDRQAAKGDYIRIDVPGPGTKSGRGYDWVKVESIVFQHSGDEQLISLQVRPTHFPLGESAVTAHFLRHEATSTFIVRCLGKQVFAEEHGRNELPNTVEGSIVDRGRNFLVGIAAKLGMSYPQWKRLVKGLLAVD</sequence>
<name>A0ABV8NHX5_9SPHI</name>
<dbReference type="EMBL" id="JBHSBY010000035">
    <property type="protein sequence ID" value="MFC4196560.1"/>
    <property type="molecule type" value="Genomic_DNA"/>
</dbReference>
<comment type="caution">
    <text evidence="1">The sequence shown here is derived from an EMBL/GenBank/DDBJ whole genome shotgun (WGS) entry which is preliminary data.</text>
</comment>
<evidence type="ECO:0000313" key="1">
    <source>
        <dbReference type="EMBL" id="MFC4196560.1"/>
    </source>
</evidence>